<gene>
    <name evidence="2" type="ORF">FRX31_003318</name>
</gene>
<accession>A0A7J6XBC1</accession>
<evidence type="ECO:0000313" key="3">
    <source>
        <dbReference type="Proteomes" id="UP000554482"/>
    </source>
</evidence>
<proteinExistence type="predicted"/>
<evidence type="ECO:0000313" key="2">
    <source>
        <dbReference type="EMBL" id="KAF5207096.1"/>
    </source>
</evidence>
<protein>
    <submittedName>
        <fullName evidence="2">Uncharacterized protein</fullName>
    </submittedName>
</protein>
<evidence type="ECO:0000256" key="1">
    <source>
        <dbReference type="SAM" id="Phobius"/>
    </source>
</evidence>
<keyword evidence="1" id="KW-0812">Transmembrane</keyword>
<organism evidence="2 3">
    <name type="scientific">Thalictrum thalictroides</name>
    <name type="common">Rue-anemone</name>
    <name type="synonym">Anemone thalictroides</name>
    <dbReference type="NCBI Taxonomy" id="46969"/>
    <lineage>
        <taxon>Eukaryota</taxon>
        <taxon>Viridiplantae</taxon>
        <taxon>Streptophyta</taxon>
        <taxon>Embryophyta</taxon>
        <taxon>Tracheophyta</taxon>
        <taxon>Spermatophyta</taxon>
        <taxon>Magnoliopsida</taxon>
        <taxon>Ranunculales</taxon>
        <taxon>Ranunculaceae</taxon>
        <taxon>Thalictroideae</taxon>
        <taxon>Thalictrum</taxon>
    </lineage>
</organism>
<dbReference type="EMBL" id="JABWDY010001858">
    <property type="protein sequence ID" value="KAF5207096.1"/>
    <property type="molecule type" value="Genomic_DNA"/>
</dbReference>
<keyword evidence="1" id="KW-0472">Membrane</keyword>
<sequence>MVQSSLEKRLLLFIIVFSFEKLAMILVASWMPKLNCACVAASKIYLLHNILSKWLYCLTEASAQIVVKGIYWLDRLSYTKSFAGVYDFFFWWCWPAGFKS</sequence>
<keyword evidence="1" id="KW-1133">Transmembrane helix</keyword>
<comment type="caution">
    <text evidence="2">The sequence shown here is derived from an EMBL/GenBank/DDBJ whole genome shotgun (WGS) entry which is preliminary data.</text>
</comment>
<reference evidence="2 3" key="1">
    <citation type="submission" date="2020-06" db="EMBL/GenBank/DDBJ databases">
        <title>Transcriptomic and genomic resources for Thalictrum thalictroides and T. hernandezii: Facilitating candidate gene discovery in an emerging model plant lineage.</title>
        <authorList>
            <person name="Arias T."/>
            <person name="Riano-Pachon D.M."/>
            <person name="Di Stilio V.S."/>
        </authorList>
    </citation>
    <scope>NUCLEOTIDE SEQUENCE [LARGE SCALE GENOMIC DNA]</scope>
    <source>
        <strain evidence="3">cv. WT478/WT964</strain>
        <tissue evidence="2">Leaves</tissue>
    </source>
</reference>
<dbReference type="AlphaFoldDB" id="A0A7J6XBC1"/>
<dbReference type="Proteomes" id="UP000554482">
    <property type="component" value="Unassembled WGS sequence"/>
</dbReference>
<feature type="transmembrane region" description="Helical" evidence="1">
    <location>
        <begin position="12"/>
        <end position="31"/>
    </location>
</feature>
<name>A0A7J6XBC1_THATH</name>
<keyword evidence="3" id="KW-1185">Reference proteome</keyword>